<proteinExistence type="predicted"/>
<name>A0A2X0SLC5_9PROT</name>
<reference evidence="1" key="1">
    <citation type="submission" date="2018-05" db="EMBL/GenBank/DDBJ databases">
        <authorList>
            <person name="Lanie J.A."/>
            <person name="Ng W.-L."/>
            <person name="Kazmierczak K.M."/>
            <person name="Andrzejewski T.M."/>
            <person name="Davidsen T.M."/>
            <person name="Wayne K.J."/>
            <person name="Tettelin H."/>
            <person name="Glass J.I."/>
            <person name="Rusch D."/>
            <person name="Podicherti R."/>
            <person name="Tsui H.-C.T."/>
            <person name="Winkler M.E."/>
        </authorList>
    </citation>
    <scope>NUCLEOTIDE SEQUENCE</scope>
    <source>
        <strain evidence="1">KNB</strain>
    </source>
</reference>
<dbReference type="EMBL" id="LS423452">
    <property type="protein sequence ID" value="SPS05735.1"/>
    <property type="molecule type" value="Genomic_DNA"/>
</dbReference>
<evidence type="ECO:0000313" key="1">
    <source>
        <dbReference type="EMBL" id="SPS05735.1"/>
    </source>
</evidence>
<gene>
    <name evidence="1" type="ORF">NITFAB_1325</name>
</gene>
<dbReference type="AlphaFoldDB" id="A0A2X0SLC5"/>
<accession>A0A2X0SLC5</accession>
<protein>
    <submittedName>
        <fullName evidence="1">Uncharacterized protein</fullName>
    </submittedName>
</protein>
<sequence>MDFFGIVEPFIRHIEGTSVWLIEVDDPGINDVLCRTFLATIGKLNICEESEVIR</sequence>
<organism evidence="1">
    <name type="scientific">Candidatus Nitrotoga fabula</name>
    <dbReference type="NCBI Taxonomy" id="2182327"/>
    <lineage>
        <taxon>Bacteria</taxon>
        <taxon>Pseudomonadati</taxon>
        <taxon>Pseudomonadota</taxon>
        <taxon>Betaproteobacteria</taxon>
        <taxon>Nitrosomonadales</taxon>
        <taxon>Gallionellaceae</taxon>
        <taxon>Candidatus Nitrotoga</taxon>
    </lineage>
</organism>